<feature type="compositionally biased region" description="Basic and acidic residues" evidence="12">
    <location>
        <begin position="365"/>
        <end position="381"/>
    </location>
</feature>
<feature type="compositionally biased region" description="Polar residues" evidence="12">
    <location>
        <begin position="396"/>
        <end position="405"/>
    </location>
</feature>
<accession>A0A914L0D4</accession>
<comment type="function">
    <text evidence="9">Probable catalytic subunit of the gamma-secretase complex, an endoprotease complex that catalyzes the intramembrane cleavage of integral membrane proteins such as Notch receptors. Requires the other members of the gamma-secretase complex to have a protease activity.</text>
</comment>
<organism evidence="13 14">
    <name type="scientific">Meloidogyne incognita</name>
    <name type="common">Southern root-knot nematode worm</name>
    <name type="synonym">Oxyuris incognita</name>
    <dbReference type="NCBI Taxonomy" id="6306"/>
    <lineage>
        <taxon>Eukaryota</taxon>
        <taxon>Metazoa</taxon>
        <taxon>Ecdysozoa</taxon>
        <taxon>Nematoda</taxon>
        <taxon>Chromadorea</taxon>
        <taxon>Rhabditida</taxon>
        <taxon>Tylenchina</taxon>
        <taxon>Tylenchomorpha</taxon>
        <taxon>Tylenchoidea</taxon>
        <taxon>Meloidogynidae</taxon>
        <taxon>Meloidogyninae</taxon>
        <taxon>Meloidogyne</taxon>
        <taxon>Meloidogyne incognita group</taxon>
    </lineage>
</organism>
<feature type="transmembrane region" description="Helical" evidence="11">
    <location>
        <begin position="233"/>
        <end position="251"/>
    </location>
</feature>
<keyword evidence="5 11" id="KW-0914">Notch signaling pathway</keyword>
<feature type="transmembrane region" description="Helical" evidence="11">
    <location>
        <begin position="489"/>
        <end position="511"/>
    </location>
</feature>
<feature type="compositionally biased region" description="Low complexity" evidence="12">
    <location>
        <begin position="338"/>
        <end position="350"/>
    </location>
</feature>
<sequence>MELATIPQNSSAMSTTGGTNGSPQHNQESGSNEQNNQQKERVGGKKKTKQRPVSSDSKLCESAQRQNPSKRRRDSLTSEKMMEEQALKYGASHVIHLFVPVSLCMAVVILTMMTVGYYSKAGEYLPYTPFHGKTTDGAGEILLQSLANAGILLVVIIVMTVILIVLYKSKCYKIIHAWLMLSSLMLLSMFTLSFIEELFRNYNIPIDYITLGIFLWNWCVLGMICIHWQGPLLLQQFYLVSVSALMALMFIKHLPEWSVWSILAVLSIWDLVAVLCPKGPLRILVETAQKRDEPIFPALIYSSGILYMYTLTGMGQVNNAVDYENEEEEQQRVENEQEQQLPSTSTSNNKTRTKREGSATSTDGLLEKDEKIESIKREKSSGEQSISRSRSAPGRPTSSSKRQNVTTSDDTIITIIGSSNDGAGTSSSQPTTSKESGRSPRRSRSAQNFGGNGDENNLVEERGVKLGLGDFIFYSVLVGKASSYGDWNVTIACYVSILVGLAFTLMLLALFRKALPALPISIFAGITFFFGTRWLITPLMKEIALRQLIL</sequence>
<feature type="compositionally biased region" description="Low complexity" evidence="12">
    <location>
        <begin position="406"/>
        <end position="422"/>
    </location>
</feature>
<dbReference type="GO" id="GO:0000139">
    <property type="term" value="C:Golgi membrane"/>
    <property type="evidence" value="ECO:0007669"/>
    <property type="project" value="UniProtKB-SubCell"/>
</dbReference>
<feature type="transmembrane region" description="Helical" evidence="11">
    <location>
        <begin position="517"/>
        <end position="536"/>
    </location>
</feature>
<keyword evidence="13" id="KW-1185">Reference proteome</keyword>
<evidence type="ECO:0000256" key="5">
    <source>
        <dbReference type="ARBA" id="ARBA00022976"/>
    </source>
</evidence>
<dbReference type="Gene3D" id="1.10.472.100">
    <property type="entry name" value="Presenilin"/>
    <property type="match status" value="1"/>
</dbReference>
<dbReference type="GO" id="GO:0070765">
    <property type="term" value="C:gamma-secretase complex"/>
    <property type="evidence" value="ECO:0007669"/>
    <property type="project" value="TreeGrafter"/>
</dbReference>
<protein>
    <recommendedName>
        <fullName evidence="11">Presenilin</fullName>
        <ecNumber evidence="11">3.4.23.-</ecNumber>
    </recommendedName>
</protein>
<proteinExistence type="inferred from homology"/>
<feature type="transmembrane region" description="Helical" evidence="11">
    <location>
        <begin position="97"/>
        <end position="118"/>
    </location>
</feature>
<dbReference type="GO" id="GO:0006509">
    <property type="term" value="P:membrane protein ectodomain proteolysis"/>
    <property type="evidence" value="ECO:0007669"/>
    <property type="project" value="TreeGrafter"/>
</dbReference>
<dbReference type="SMART" id="SM00730">
    <property type="entry name" value="PSN"/>
    <property type="match status" value="1"/>
</dbReference>
<comment type="function">
    <text evidence="11">Probable subunit of the gamma-secretase complex, an endoprotease complex that catalyzes the intramembrane cleavage of integral membrane proteins such as Notch receptors.</text>
</comment>
<feature type="compositionally biased region" description="Polar residues" evidence="12">
    <location>
        <begin position="423"/>
        <end position="434"/>
    </location>
</feature>
<dbReference type="GO" id="GO:0042500">
    <property type="term" value="F:aspartic endopeptidase activity, intramembrane cleaving"/>
    <property type="evidence" value="ECO:0007669"/>
    <property type="project" value="InterPro"/>
</dbReference>
<feature type="transmembrane region" description="Helical" evidence="11">
    <location>
        <begin position="206"/>
        <end position="226"/>
    </location>
</feature>
<keyword evidence="11" id="KW-0645">Protease</keyword>
<feature type="transmembrane region" description="Helical" evidence="11">
    <location>
        <begin position="146"/>
        <end position="167"/>
    </location>
</feature>
<dbReference type="EC" id="3.4.23.-" evidence="11"/>
<feature type="transmembrane region" description="Helical" evidence="11">
    <location>
        <begin position="174"/>
        <end position="194"/>
    </location>
</feature>
<evidence type="ECO:0000256" key="9">
    <source>
        <dbReference type="ARBA" id="ARBA00053367"/>
    </source>
</evidence>
<comment type="similarity">
    <text evidence="1 11">Belongs to the peptidase A22A family.</text>
</comment>
<dbReference type="GO" id="GO:0005789">
    <property type="term" value="C:endoplasmic reticulum membrane"/>
    <property type="evidence" value="ECO:0007669"/>
    <property type="project" value="UniProtKB-SubCell"/>
</dbReference>
<dbReference type="PANTHER" id="PTHR10202:SF13">
    <property type="entry name" value="PRESENILIN HOMOLOG"/>
    <property type="match status" value="1"/>
</dbReference>
<evidence type="ECO:0000256" key="8">
    <source>
        <dbReference type="ARBA" id="ARBA00023136"/>
    </source>
</evidence>
<dbReference type="GO" id="GO:0007219">
    <property type="term" value="P:Notch signaling pathway"/>
    <property type="evidence" value="ECO:0007669"/>
    <property type="project" value="UniProtKB-KW"/>
</dbReference>
<dbReference type="GO" id="GO:0016485">
    <property type="term" value="P:protein processing"/>
    <property type="evidence" value="ECO:0007669"/>
    <property type="project" value="InterPro"/>
</dbReference>
<evidence type="ECO:0000256" key="12">
    <source>
        <dbReference type="SAM" id="MobiDB-lite"/>
    </source>
</evidence>
<evidence type="ECO:0000256" key="10">
    <source>
        <dbReference type="ARBA" id="ARBA00066080"/>
    </source>
</evidence>
<keyword evidence="4 11" id="KW-0256">Endoplasmic reticulum</keyword>
<evidence type="ECO:0000256" key="1">
    <source>
        <dbReference type="ARBA" id="ARBA00008604"/>
    </source>
</evidence>
<dbReference type="AlphaFoldDB" id="A0A914L0D4"/>
<keyword evidence="2 11" id="KW-0812">Transmembrane</keyword>
<comment type="subunit">
    <text evidence="10">Homodimer. Component of the gamma-secretase complex, a complex composed of a presenilin homodimer, nicastrin, aph1 and pen2.</text>
</comment>
<feature type="transmembrane region" description="Helical" evidence="11">
    <location>
        <begin position="257"/>
        <end position="276"/>
    </location>
</feature>
<feature type="region of interest" description="Disordered" evidence="12">
    <location>
        <begin position="324"/>
        <end position="456"/>
    </location>
</feature>
<dbReference type="WBParaSite" id="Minc3s00206g07543">
    <property type="protein sequence ID" value="Minc3s00206g07543"/>
    <property type="gene ID" value="Minc3s00206g07543"/>
</dbReference>
<evidence type="ECO:0000313" key="13">
    <source>
        <dbReference type="Proteomes" id="UP000887563"/>
    </source>
</evidence>
<feature type="compositionally biased region" description="Polar residues" evidence="12">
    <location>
        <begin position="51"/>
        <end position="67"/>
    </location>
</feature>
<feature type="compositionally biased region" description="Low complexity" evidence="12">
    <location>
        <begin position="382"/>
        <end position="391"/>
    </location>
</feature>
<keyword evidence="3 11" id="KW-0378">Hydrolase</keyword>
<dbReference type="InterPro" id="IPR001108">
    <property type="entry name" value="Peptidase_A22A"/>
</dbReference>
<evidence type="ECO:0000256" key="3">
    <source>
        <dbReference type="ARBA" id="ARBA00022801"/>
    </source>
</evidence>
<evidence type="ECO:0000313" key="14">
    <source>
        <dbReference type="WBParaSite" id="Minc3s00206g07543"/>
    </source>
</evidence>
<dbReference type="InterPro" id="IPR006639">
    <property type="entry name" value="Preselin/SPP"/>
</dbReference>
<feature type="compositionally biased region" description="Low complexity" evidence="12">
    <location>
        <begin position="26"/>
        <end position="37"/>
    </location>
</feature>
<evidence type="ECO:0000256" key="6">
    <source>
        <dbReference type="ARBA" id="ARBA00022989"/>
    </source>
</evidence>
<dbReference type="Proteomes" id="UP000887563">
    <property type="component" value="Unplaced"/>
</dbReference>
<dbReference type="GO" id="GO:0044351">
    <property type="term" value="P:macropinocytosis"/>
    <property type="evidence" value="ECO:0007669"/>
    <property type="project" value="UniProtKB-ARBA"/>
</dbReference>
<keyword evidence="8 11" id="KW-0472">Membrane</keyword>
<dbReference type="GO" id="GO:0055074">
    <property type="term" value="P:calcium ion homeostasis"/>
    <property type="evidence" value="ECO:0007669"/>
    <property type="project" value="TreeGrafter"/>
</dbReference>
<evidence type="ECO:0000256" key="11">
    <source>
        <dbReference type="RuleBase" id="RU361148"/>
    </source>
</evidence>
<dbReference type="PANTHER" id="PTHR10202">
    <property type="entry name" value="PRESENILIN"/>
    <property type="match status" value="1"/>
</dbReference>
<reference evidence="14" key="1">
    <citation type="submission" date="2022-11" db="UniProtKB">
        <authorList>
            <consortium name="WormBaseParasite"/>
        </authorList>
    </citation>
    <scope>IDENTIFICATION</scope>
</reference>
<comment type="domain">
    <text evidence="11">The PAL motif is required for normal active site conformation.</text>
</comment>
<feature type="region of interest" description="Disordered" evidence="12">
    <location>
        <begin position="1"/>
        <end position="79"/>
    </location>
</feature>
<dbReference type="Pfam" id="PF01080">
    <property type="entry name" value="Presenilin"/>
    <property type="match status" value="1"/>
</dbReference>
<feature type="compositionally biased region" description="Polar residues" evidence="12">
    <location>
        <begin position="1"/>
        <end position="25"/>
    </location>
</feature>
<dbReference type="InterPro" id="IPR042524">
    <property type="entry name" value="Presenilin_C"/>
</dbReference>
<dbReference type="GO" id="GO:0034205">
    <property type="term" value="P:amyloid-beta formation"/>
    <property type="evidence" value="ECO:0007669"/>
    <property type="project" value="TreeGrafter"/>
</dbReference>
<name>A0A914L0D4_MELIC</name>
<evidence type="ECO:0000256" key="4">
    <source>
        <dbReference type="ARBA" id="ARBA00022824"/>
    </source>
</evidence>
<keyword evidence="6 11" id="KW-1133">Transmembrane helix</keyword>
<dbReference type="FunFam" id="1.10.472.100:FF:000003">
    <property type="entry name" value="Presenilin"/>
    <property type="match status" value="1"/>
</dbReference>
<evidence type="ECO:0000256" key="7">
    <source>
        <dbReference type="ARBA" id="ARBA00023034"/>
    </source>
</evidence>
<evidence type="ECO:0000256" key="2">
    <source>
        <dbReference type="ARBA" id="ARBA00022692"/>
    </source>
</evidence>
<keyword evidence="7 11" id="KW-0333">Golgi apparatus</keyword>
<comment type="subcellular location">
    <subcellularLocation>
        <location evidence="11">Endoplasmic reticulum membrane</location>
        <topology evidence="11">Multi-pass membrane protein</topology>
    </subcellularLocation>
    <subcellularLocation>
        <location evidence="11">Golgi apparatus membrane</location>
        <topology evidence="11">Multi-pass membrane protein</topology>
    </subcellularLocation>
</comment>
<dbReference type="PRINTS" id="PR01072">
    <property type="entry name" value="PRESENILIN"/>
</dbReference>